<keyword evidence="1" id="KW-0949">S-adenosyl-L-methionine</keyword>
<evidence type="ECO:0000256" key="3">
    <source>
        <dbReference type="ARBA" id="ARBA00023004"/>
    </source>
</evidence>
<dbReference type="SUPFAM" id="SSF102114">
    <property type="entry name" value="Radical SAM enzymes"/>
    <property type="match status" value="1"/>
</dbReference>
<evidence type="ECO:0000313" key="7">
    <source>
        <dbReference type="EMBL" id="HGQ17608.1"/>
    </source>
</evidence>
<dbReference type="InterPro" id="IPR013785">
    <property type="entry name" value="Aldolase_TIM"/>
</dbReference>
<evidence type="ECO:0000313" key="6">
    <source>
        <dbReference type="EMBL" id="HGN36848.1"/>
    </source>
</evidence>
<reference evidence="7" key="1">
    <citation type="journal article" date="2020" name="mSystems">
        <title>Genome- and Community-Level Interaction Insights into Carbon Utilization and Element Cycling Functions of Hydrothermarchaeota in Hydrothermal Sediment.</title>
        <authorList>
            <person name="Zhou Z."/>
            <person name="Liu Y."/>
            <person name="Xu W."/>
            <person name="Pan J."/>
            <person name="Luo Z.H."/>
            <person name="Li M."/>
        </authorList>
    </citation>
    <scope>NUCLEOTIDE SEQUENCE [LARGE SCALE GENOMIC DNA]</scope>
    <source>
        <strain evidence="6">SpSt-618</strain>
        <strain evidence="7">SpSt-657</strain>
    </source>
</reference>
<evidence type="ECO:0000259" key="5">
    <source>
        <dbReference type="Pfam" id="PF04055"/>
    </source>
</evidence>
<dbReference type="InterPro" id="IPR058240">
    <property type="entry name" value="rSAM_sf"/>
</dbReference>
<dbReference type="GO" id="GO:0051536">
    <property type="term" value="F:iron-sulfur cluster binding"/>
    <property type="evidence" value="ECO:0007669"/>
    <property type="project" value="UniProtKB-KW"/>
</dbReference>
<sequence>MDCASRLCGSDIVGWWYGYLPRGCELCMRGSKVVVFITGMCGLDCFYCPISMERRKMGTLYADEERIQRIEYILDEIFLVRAEGISITGGEPFQRYDLATEVIELVKSIMGSKFHVHLYTAGLGATRSAIKYMDRINLDEIRFHIVNDSIWKLVEYTVKNTSMDVGIEVPALPGEKEALWKIITTANSMGVKFVNINELEVSETNVSNILLRGFRPSQDGRAVHGSSETAIDVLKRALKENLAVAVHFCPAIYKDAVQHRERLRRKSITCKGYYDNISEDGLLIRGGEEFIPTIDLCSKIYYPRSWYYSSS</sequence>
<dbReference type="EMBL" id="DTBZ01000035">
    <property type="protein sequence ID" value="HGQ17608.1"/>
    <property type="molecule type" value="Genomic_DNA"/>
</dbReference>
<dbReference type="PANTHER" id="PTHR43288">
    <property type="entry name" value="BIOTIN SYNTHASE-RELATED PROTEIN, RADICAL SAM SUPERFAMILY"/>
    <property type="match status" value="1"/>
</dbReference>
<dbReference type="GO" id="GO:0046872">
    <property type="term" value="F:metal ion binding"/>
    <property type="evidence" value="ECO:0007669"/>
    <property type="project" value="UniProtKB-KW"/>
</dbReference>
<dbReference type="SFLD" id="SFLDG01108">
    <property type="entry name" value="Uncharacterised_Radical_SAM_Su"/>
    <property type="match status" value="1"/>
</dbReference>
<proteinExistence type="predicted"/>
<dbReference type="Pfam" id="PF04055">
    <property type="entry name" value="Radical_SAM"/>
    <property type="match status" value="1"/>
</dbReference>
<accession>A0A7J3JNE2</accession>
<dbReference type="PANTHER" id="PTHR43288:SF1">
    <property type="entry name" value="GLYCYL-RADICAL ENZYME ACTIVATING ENZYME MJ0021-RELATED"/>
    <property type="match status" value="1"/>
</dbReference>
<protein>
    <submittedName>
        <fullName evidence="7">Radical SAM protein</fullName>
    </submittedName>
</protein>
<evidence type="ECO:0000256" key="1">
    <source>
        <dbReference type="ARBA" id="ARBA00022691"/>
    </source>
</evidence>
<dbReference type="InterPro" id="IPR007197">
    <property type="entry name" value="rSAM"/>
</dbReference>
<organism evidence="7">
    <name type="scientific">Ignisphaera aggregans</name>
    <dbReference type="NCBI Taxonomy" id="334771"/>
    <lineage>
        <taxon>Archaea</taxon>
        <taxon>Thermoproteota</taxon>
        <taxon>Thermoprotei</taxon>
        <taxon>Desulfurococcales</taxon>
        <taxon>Desulfurococcaceae</taxon>
        <taxon>Ignisphaera</taxon>
    </lineage>
</organism>
<dbReference type="Gene3D" id="3.20.20.70">
    <property type="entry name" value="Aldolase class I"/>
    <property type="match status" value="1"/>
</dbReference>
<keyword evidence="2" id="KW-0479">Metal-binding</keyword>
<dbReference type="InterPro" id="IPR040087">
    <property type="entry name" value="MJ0021-like"/>
</dbReference>
<comment type="caution">
    <text evidence="7">The sequence shown here is derived from an EMBL/GenBank/DDBJ whole genome shotgun (WGS) entry which is preliminary data.</text>
</comment>
<name>A0A7J3JNE2_9CREN</name>
<dbReference type="EMBL" id="DTAI01000135">
    <property type="protein sequence ID" value="HGN36848.1"/>
    <property type="molecule type" value="Genomic_DNA"/>
</dbReference>
<feature type="domain" description="Radical SAM core" evidence="5">
    <location>
        <begin position="37"/>
        <end position="143"/>
    </location>
</feature>
<dbReference type="SFLD" id="SFLDS00029">
    <property type="entry name" value="Radical_SAM"/>
    <property type="match status" value="1"/>
</dbReference>
<dbReference type="AlphaFoldDB" id="A0A7J3JNE2"/>
<keyword evidence="3" id="KW-0408">Iron</keyword>
<keyword evidence="4" id="KW-0411">Iron-sulfur</keyword>
<gene>
    <name evidence="6" type="ORF">ENT87_04810</name>
    <name evidence="7" type="ORF">ENU30_01305</name>
</gene>
<dbReference type="GO" id="GO:0003824">
    <property type="term" value="F:catalytic activity"/>
    <property type="evidence" value="ECO:0007669"/>
    <property type="project" value="InterPro"/>
</dbReference>
<dbReference type="CDD" id="cd01335">
    <property type="entry name" value="Radical_SAM"/>
    <property type="match status" value="1"/>
</dbReference>
<evidence type="ECO:0000256" key="4">
    <source>
        <dbReference type="ARBA" id="ARBA00023014"/>
    </source>
</evidence>
<evidence type="ECO:0000256" key="2">
    <source>
        <dbReference type="ARBA" id="ARBA00022723"/>
    </source>
</evidence>